<dbReference type="Gene3D" id="2.30.180.10">
    <property type="entry name" value="FAS1 domain"/>
    <property type="match status" value="1"/>
</dbReference>
<comment type="caution">
    <text evidence="2">The sequence shown here is derived from an EMBL/GenBank/DDBJ whole genome shotgun (WGS) entry which is preliminary data.</text>
</comment>
<organism evidence="2 3">
    <name type="scientific">Pontibacter aquaedesilientis</name>
    <dbReference type="NCBI Taxonomy" id="2766980"/>
    <lineage>
        <taxon>Bacteria</taxon>
        <taxon>Pseudomonadati</taxon>
        <taxon>Bacteroidota</taxon>
        <taxon>Cytophagia</taxon>
        <taxon>Cytophagales</taxon>
        <taxon>Hymenobacteraceae</taxon>
        <taxon>Pontibacter</taxon>
    </lineage>
</organism>
<sequence length="160" mass="17610">MEAYVRIKPLYLRRGILLSFFITLFLVAGSVIAQTQRVTLMQYAIEERPLLAELLTTAGLAPTLSGSTAYTLLVPPEEALRSLKTQPHEKIRAVLAMHIIKGNYKAADFKEGAQVRTCGGEAITVYRKKGVTLLNGVSLNALDRDMRNGVVQELNGLLQP</sequence>
<dbReference type="PROSITE" id="PS50213">
    <property type="entry name" value="FAS1"/>
    <property type="match status" value="1"/>
</dbReference>
<evidence type="ECO:0000259" key="1">
    <source>
        <dbReference type="PROSITE" id="PS50213"/>
    </source>
</evidence>
<gene>
    <name evidence="2" type="ORF">H9Q13_09745</name>
</gene>
<feature type="domain" description="FAS1" evidence="1">
    <location>
        <begin position="35"/>
        <end position="158"/>
    </location>
</feature>
<dbReference type="InterPro" id="IPR036378">
    <property type="entry name" value="FAS1_dom_sf"/>
</dbReference>
<accession>A0ABR7XGQ4</accession>
<dbReference type="EMBL" id="JACXAJ010000003">
    <property type="protein sequence ID" value="MBD1397448.1"/>
    <property type="molecule type" value="Genomic_DNA"/>
</dbReference>
<dbReference type="Pfam" id="PF02469">
    <property type="entry name" value="Fasciclin"/>
    <property type="match status" value="1"/>
</dbReference>
<name>A0ABR7XGQ4_9BACT</name>
<reference evidence="2 3" key="1">
    <citation type="submission" date="2020-09" db="EMBL/GenBank/DDBJ databases">
        <title>Genome sequencing and assembly of Pontibacter sp.</title>
        <authorList>
            <person name="Chhetri G."/>
        </authorList>
    </citation>
    <scope>NUCLEOTIDE SEQUENCE [LARGE SCALE GENOMIC DNA]</scope>
    <source>
        <strain evidence="2 3">JH31</strain>
    </source>
</reference>
<dbReference type="Proteomes" id="UP000625551">
    <property type="component" value="Unassembled WGS sequence"/>
</dbReference>
<dbReference type="RefSeq" id="WP_191183601.1">
    <property type="nucleotide sequence ID" value="NZ_JACXAJ010000003.1"/>
</dbReference>
<dbReference type="InterPro" id="IPR000782">
    <property type="entry name" value="FAS1_domain"/>
</dbReference>
<dbReference type="SMART" id="SM00554">
    <property type="entry name" value="FAS1"/>
    <property type="match status" value="1"/>
</dbReference>
<evidence type="ECO:0000313" key="2">
    <source>
        <dbReference type="EMBL" id="MBD1397448.1"/>
    </source>
</evidence>
<dbReference type="SUPFAM" id="SSF82153">
    <property type="entry name" value="FAS1 domain"/>
    <property type="match status" value="1"/>
</dbReference>
<protein>
    <submittedName>
        <fullName evidence="2">Fasciclin domain-containing protein</fullName>
    </submittedName>
</protein>
<proteinExistence type="predicted"/>
<keyword evidence="3" id="KW-1185">Reference proteome</keyword>
<evidence type="ECO:0000313" key="3">
    <source>
        <dbReference type="Proteomes" id="UP000625551"/>
    </source>
</evidence>